<dbReference type="RefSeq" id="WP_174625250.1">
    <property type="nucleotide sequence ID" value="NZ_CADCXN010000047.1"/>
</dbReference>
<dbReference type="Proteomes" id="UP000494216">
    <property type="component" value="Unassembled WGS sequence"/>
</dbReference>
<proteinExistence type="predicted"/>
<comment type="caution">
    <text evidence="1">The sequence shown here is derived from an EMBL/GenBank/DDBJ whole genome shotgun (WGS) entry which is preliminary data.</text>
</comment>
<dbReference type="AlphaFoldDB" id="A0A8S0Y624"/>
<organism evidence="1 2">
    <name type="scientific">Candidatus Methylobacter favarea</name>
    <dbReference type="NCBI Taxonomy" id="2707345"/>
    <lineage>
        <taxon>Bacteria</taxon>
        <taxon>Pseudomonadati</taxon>
        <taxon>Pseudomonadota</taxon>
        <taxon>Gammaproteobacteria</taxon>
        <taxon>Methylococcales</taxon>
        <taxon>Methylococcaceae</taxon>
        <taxon>Methylobacter</taxon>
    </lineage>
</organism>
<evidence type="ECO:0000313" key="1">
    <source>
        <dbReference type="EMBL" id="CAA9890310.1"/>
    </source>
</evidence>
<keyword evidence="2" id="KW-1185">Reference proteome</keyword>
<sequence length="79" mass="9108">MGGDTRSGRALEELNKVTTKIYRISKQQSIPGETPDHDLMEKAMTHRSDAKKYFMETIENLETGKELEDFVKYESKEVP</sequence>
<accession>A0A8S0Y624</accession>
<reference evidence="1 2" key="1">
    <citation type="submission" date="2020-02" db="EMBL/GenBank/DDBJ databases">
        <authorList>
            <person name="Hogendoorn C."/>
        </authorList>
    </citation>
    <scope>NUCLEOTIDE SEQUENCE [LARGE SCALE GENOMIC DNA]</scope>
    <source>
        <strain evidence="1">METHB21</strain>
    </source>
</reference>
<gene>
    <name evidence="1" type="ORF">METHB2_20141</name>
</gene>
<name>A0A8S0Y624_9GAMM</name>
<protein>
    <submittedName>
        <fullName evidence="1">Uncharacterized protein</fullName>
    </submittedName>
</protein>
<dbReference type="EMBL" id="CADCXN010000047">
    <property type="protein sequence ID" value="CAA9890310.1"/>
    <property type="molecule type" value="Genomic_DNA"/>
</dbReference>
<evidence type="ECO:0000313" key="2">
    <source>
        <dbReference type="Proteomes" id="UP000494216"/>
    </source>
</evidence>